<dbReference type="RefSeq" id="WP_133232100.1">
    <property type="nucleotide sequence ID" value="NZ_SMRT01000011.1"/>
</dbReference>
<proteinExistence type="predicted"/>
<accession>A0A4R5KK24</accession>
<dbReference type="InterPro" id="IPR055259">
    <property type="entry name" value="YkvP/CgeB_Glyco_trans-like"/>
</dbReference>
<keyword evidence="3" id="KW-1185">Reference proteome</keyword>
<name>A0A4R5KK24_9BACL</name>
<comment type="caution">
    <text evidence="2">The sequence shown here is derived from an EMBL/GenBank/DDBJ whole genome shotgun (WGS) entry which is preliminary data.</text>
</comment>
<gene>
    <name evidence="2" type="ORF">E1757_21955</name>
</gene>
<reference evidence="2 3" key="1">
    <citation type="submission" date="2019-03" db="EMBL/GenBank/DDBJ databases">
        <title>This is whole genome sequence of Paenibacillus sp MS74 strain.</title>
        <authorList>
            <person name="Trinh H.N."/>
        </authorList>
    </citation>
    <scope>NUCLEOTIDE SEQUENCE [LARGE SCALE GENOMIC DNA]</scope>
    <source>
        <strain evidence="2 3">MS74</strain>
    </source>
</reference>
<dbReference type="AlphaFoldDB" id="A0A4R5KK24"/>
<dbReference type="EMBL" id="SMRT01000011">
    <property type="protein sequence ID" value="TDF95188.1"/>
    <property type="molecule type" value="Genomic_DNA"/>
</dbReference>
<dbReference type="OrthoDB" id="110463at2"/>
<evidence type="ECO:0000259" key="1">
    <source>
        <dbReference type="Pfam" id="PF13524"/>
    </source>
</evidence>
<sequence>MAGLVKECVTADVRDDVARLVSELHPDLVLVILGDMFPVAQVEAIRKMGVKTAVWFTDDPYYTDVTANYAAYYDFVFTQEISCVPLYQSLGCSHVHYLPLAVHTAIFHRNEEVSKDTDICFLGTAWINRIALFDQIASELNRYQTLVVGPDWGKLGHKLLPDKIQPVFLSPEQSAYCLNASKIAINNHRAYDDTTFFDKNSRRLPAHSINPRTFEIAACGTFQLTDVREELVHNYTVGKEIETYSSPEELIEKIRYYLTHEEERNTIALRGLHRTLQEQTYPHRLKQLLNVVFEVES</sequence>
<feature type="domain" description="Spore protein YkvP/CgeB glycosyl transferase-like" evidence="1">
    <location>
        <begin position="131"/>
        <end position="290"/>
    </location>
</feature>
<dbReference type="Proteomes" id="UP000295636">
    <property type="component" value="Unassembled WGS sequence"/>
</dbReference>
<evidence type="ECO:0000313" key="3">
    <source>
        <dbReference type="Proteomes" id="UP000295636"/>
    </source>
</evidence>
<evidence type="ECO:0000313" key="2">
    <source>
        <dbReference type="EMBL" id="TDF95188.1"/>
    </source>
</evidence>
<dbReference type="SUPFAM" id="SSF53756">
    <property type="entry name" value="UDP-Glycosyltransferase/glycogen phosphorylase"/>
    <property type="match status" value="1"/>
</dbReference>
<dbReference type="Pfam" id="PF13524">
    <property type="entry name" value="Glyco_trans_1_2"/>
    <property type="match status" value="1"/>
</dbReference>
<organism evidence="2 3">
    <name type="scientific">Paenibacillus piri</name>
    <dbReference type="NCBI Taxonomy" id="2547395"/>
    <lineage>
        <taxon>Bacteria</taxon>
        <taxon>Bacillati</taxon>
        <taxon>Bacillota</taxon>
        <taxon>Bacilli</taxon>
        <taxon>Bacillales</taxon>
        <taxon>Paenibacillaceae</taxon>
        <taxon>Paenibacillus</taxon>
    </lineage>
</organism>
<protein>
    <submittedName>
        <fullName evidence="2">Spore maturation protein cgeB</fullName>
    </submittedName>
</protein>